<dbReference type="EMBL" id="JACXVP010000005">
    <property type="protein sequence ID" value="KAG5606990.1"/>
    <property type="molecule type" value="Genomic_DNA"/>
</dbReference>
<sequence length="320" mass="36661">MQGRQGYPCENLTTQHKVVVMDLDIKRRKKKRVACDLPRIRWGGLAEAKSQELERSWWLQGLGGVVETQVVCGRGQLIASGKQLERYGAVMQALLGIKKDGKSFRLASGGLCGKKEISNASKTREFMVDLESVTDVLGSLIQVVTFSKKKMTKKEANLAIIVAKTTTFDDLLDDILVDDIQNYNNHRGIKLLSHTMKIWERVIEMRMIGSVSYLRESIWIHVETINYRSHHLVWRLLEQYRNKKYVHMMFIGLEKAYDKIPKKAPQRCLSPEVRDVKIDDDVAHHIEARLTLLYGVKCWLDPRSNDECSGDENAQDVLAY</sequence>
<evidence type="ECO:0000313" key="1">
    <source>
        <dbReference type="EMBL" id="KAG5606990.1"/>
    </source>
</evidence>
<organism evidence="1 2">
    <name type="scientific">Solanum commersonii</name>
    <name type="common">Commerson's wild potato</name>
    <name type="synonym">Commerson's nightshade</name>
    <dbReference type="NCBI Taxonomy" id="4109"/>
    <lineage>
        <taxon>Eukaryota</taxon>
        <taxon>Viridiplantae</taxon>
        <taxon>Streptophyta</taxon>
        <taxon>Embryophyta</taxon>
        <taxon>Tracheophyta</taxon>
        <taxon>Spermatophyta</taxon>
        <taxon>Magnoliopsida</taxon>
        <taxon>eudicotyledons</taxon>
        <taxon>Gunneridae</taxon>
        <taxon>Pentapetalae</taxon>
        <taxon>asterids</taxon>
        <taxon>lamiids</taxon>
        <taxon>Solanales</taxon>
        <taxon>Solanaceae</taxon>
        <taxon>Solanoideae</taxon>
        <taxon>Solaneae</taxon>
        <taxon>Solanum</taxon>
    </lineage>
</organism>
<dbReference type="Proteomes" id="UP000824120">
    <property type="component" value="Chromosome 5"/>
</dbReference>
<keyword evidence="2" id="KW-1185">Reference proteome</keyword>
<dbReference type="OrthoDB" id="1683859at2759"/>
<reference evidence="1 2" key="1">
    <citation type="submission" date="2020-09" db="EMBL/GenBank/DDBJ databases">
        <title>De no assembly of potato wild relative species, Solanum commersonii.</title>
        <authorList>
            <person name="Cho K."/>
        </authorList>
    </citation>
    <scope>NUCLEOTIDE SEQUENCE [LARGE SCALE GENOMIC DNA]</scope>
    <source>
        <strain evidence="1">LZ3.2</strain>
        <tissue evidence="1">Leaf</tissue>
    </source>
</reference>
<evidence type="ECO:0000313" key="2">
    <source>
        <dbReference type="Proteomes" id="UP000824120"/>
    </source>
</evidence>
<gene>
    <name evidence="1" type="ORF">H5410_028482</name>
</gene>
<accession>A0A9J5Z7N1</accession>
<protein>
    <submittedName>
        <fullName evidence="1">Uncharacterized protein</fullName>
    </submittedName>
</protein>
<proteinExistence type="predicted"/>
<dbReference type="AlphaFoldDB" id="A0A9J5Z7N1"/>
<name>A0A9J5Z7N1_SOLCO</name>
<comment type="caution">
    <text evidence="1">The sequence shown here is derived from an EMBL/GenBank/DDBJ whole genome shotgun (WGS) entry which is preliminary data.</text>
</comment>